<dbReference type="AlphaFoldDB" id="A0A382H3N6"/>
<sequence length="23" mass="2621">MSSLADIVTPYKEKQKPFIKLAL</sequence>
<name>A0A382H3N6_9ZZZZ</name>
<protein>
    <submittedName>
        <fullName evidence="1">Uncharacterized protein</fullName>
    </submittedName>
</protein>
<accession>A0A382H3N6</accession>
<proteinExistence type="predicted"/>
<gene>
    <name evidence="1" type="ORF">METZ01_LOCUS234653</name>
</gene>
<organism evidence="1">
    <name type="scientific">marine metagenome</name>
    <dbReference type="NCBI Taxonomy" id="408172"/>
    <lineage>
        <taxon>unclassified sequences</taxon>
        <taxon>metagenomes</taxon>
        <taxon>ecological metagenomes</taxon>
    </lineage>
</organism>
<reference evidence="1" key="1">
    <citation type="submission" date="2018-05" db="EMBL/GenBank/DDBJ databases">
        <authorList>
            <person name="Lanie J.A."/>
            <person name="Ng W.-L."/>
            <person name="Kazmierczak K.M."/>
            <person name="Andrzejewski T.M."/>
            <person name="Davidsen T.M."/>
            <person name="Wayne K.J."/>
            <person name="Tettelin H."/>
            <person name="Glass J.I."/>
            <person name="Rusch D."/>
            <person name="Podicherti R."/>
            <person name="Tsui H.-C.T."/>
            <person name="Winkler M.E."/>
        </authorList>
    </citation>
    <scope>NUCLEOTIDE SEQUENCE</scope>
</reference>
<evidence type="ECO:0000313" key="1">
    <source>
        <dbReference type="EMBL" id="SVB81799.1"/>
    </source>
</evidence>
<dbReference type="EMBL" id="UINC01058947">
    <property type="protein sequence ID" value="SVB81799.1"/>
    <property type="molecule type" value="Genomic_DNA"/>
</dbReference>